<dbReference type="HAMAP" id="MF_00265">
    <property type="entry name" value="VapC_Nob1"/>
    <property type="match status" value="1"/>
</dbReference>
<evidence type="ECO:0000256" key="8">
    <source>
        <dbReference type="HAMAP-Rule" id="MF_00265"/>
    </source>
</evidence>
<dbReference type="RefSeq" id="WP_013569811.1">
    <property type="nucleotide sequence ID" value="NC_014963.1"/>
</dbReference>
<comment type="similarity">
    <text evidence="7 8">Belongs to the PINc/VapC protein family.</text>
</comment>
<evidence type="ECO:0000256" key="6">
    <source>
        <dbReference type="ARBA" id="ARBA00022842"/>
    </source>
</evidence>
<keyword evidence="4 8" id="KW-0479">Metal-binding</keyword>
<dbReference type="Proteomes" id="UP000006844">
    <property type="component" value="Chromosome"/>
</dbReference>
<evidence type="ECO:0000256" key="7">
    <source>
        <dbReference type="ARBA" id="ARBA00038093"/>
    </source>
</evidence>
<dbReference type="PANTHER" id="PTHR33653">
    <property type="entry name" value="RIBONUCLEASE VAPC2"/>
    <property type="match status" value="1"/>
</dbReference>
<keyword evidence="3 8" id="KW-0540">Nuclease</keyword>
<dbReference type="Gene3D" id="3.40.50.1010">
    <property type="entry name" value="5'-nuclease"/>
    <property type="match status" value="1"/>
</dbReference>
<evidence type="ECO:0000256" key="5">
    <source>
        <dbReference type="ARBA" id="ARBA00022801"/>
    </source>
</evidence>
<keyword evidence="11" id="KW-1185">Reference proteome</keyword>
<dbReference type="InterPro" id="IPR022907">
    <property type="entry name" value="VapC_family"/>
</dbReference>
<accession>E8V8P3</accession>
<evidence type="ECO:0000256" key="3">
    <source>
        <dbReference type="ARBA" id="ARBA00022722"/>
    </source>
</evidence>
<sequence length="136" mass="15645">MKYLLDTNFCIALIEEREVPRQRLERALVEGSALYLSSLVLYELSYGIHKSRHPKTSRGRLDRYLHLFHEVLDFTSKDAEKAGEIRAKLEKAAKPIGPYDVLIAGQALARDMILVTANVREFERVPGLVYQDWERG</sequence>
<dbReference type="GO" id="GO:0000287">
    <property type="term" value="F:magnesium ion binding"/>
    <property type="evidence" value="ECO:0007669"/>
    <property type="project" value="UniProtKB-UniRule"/>
</dbReference>
<dbReference type="InterPro" id="IPR050556">
    <property type="entry name" value="Type_II_TA_system_RNase"/>
</dbReference>
<feature type="domain" description="PIN" evidence="9">
    <location>
        <begin position="3"/>
        <end position="127"/>
    </location>
</feature>
<dbReference type="OrthoDB" id="9796690at2"/>
<dbReference type="InterPro" id="IPR029060">
    <property type="entry name" value="PIN-like_dom_sf"/>
</dbReference>
<evidence type="ECO:0000313" key="11">
    <source>
        <dbReference type="Proteomes" id="UP000006844"/>
    </source>
</evidence>
<feature type="binding site" evidence="8">
    <location>
        <position position="100"/>
    </location>
    <ligand>
        <name>Mg(2+)</name>
        <dbReference type="ChEBI" id="CHEBI:18420"/>
    </ligand>
</feature>
<dbReference type="eggNOG" id="COG1487">
    <property type="taxonomic scope" value="Bacteria"/>
</dbReference>
<dbReference type="STRING" id="401053.AciPR4_3326"/>
<keyword evidence="2 8" id="KW-1277">Toxin-antitoxin system</keyword>
<dbReference type="HOGENOM" id="CLU_118482_5_3_0"/>
<dbReference type="PANTHER" id="PTHR33653:SF1">
    <property type="entry name" value="RIBONUCLEASE VAPC2"/>
    <property type="match status" value="1"/>
</dbReference>
<dbReference type="EC" id="3.1.-.-" evidence="8"/>
<proteinExistence type="inferred from homology"/>
<organism evidence="10 11">
    <name type="scientific">Terriglobus saanensis (strain ATCC BAA-1853 / DSM 23119 / SP1PR4)</name>
    <dbReference type="NCBI Taxonomy" id="401053"/>
    <lineage>
        <taxon>Bacteria</taxon>
        <taxon>Pseudomonadati</taxon>
        <taxon>Acidobacteriota</taxon>
        <taxon>Terriglobia</taxon>
        <taxon>Terriglobales</taxon>
        <taxon>Acidobacteriaceae</taxon>
        <taxon>Terriglobus</taxon>
    </lineage>
</organism>
<evidence type="ECO:0000256" key="2">
    <source>
        <dbReference type="ARBA" id="ARBA00022649"/>
    </source>
</evidence>
<dbReference type="GO" id="GO:0090729">
    <property type="term" value="F:toxin activity"/>
    <property type="evidence" value="ECO:0007669"/>
    <property type="project" value="UniProtKB-KW"/>
</dbReference>
<dbReference type="EMBL" id="CP002467">
    <property type="protein sequence ID" value="ADV84080.1"/>
    <property type="molecule type" value="Genomic_DNA"/>
</dbReference>
<evidence type="ECO:0000256" key="4">
    <source>
        <dbReference type="ARBA" id="ARBA00022723"/>
    </source>
</evidence>
<keyword evidence="6 8" id="KW-0460">Magnesium</keyword>
<dbReference type="CDD" id="cd18745">
    <property type="entry name" value="PIN_VapC4-5_FitB-like"/>
    <property type="match status" value="1"/>
</dbReference>
<comment type="cofactor">
    <cofactor evidence="1 8">
        <name>Mg(2+)</name>
        <dbReference type="ChEBI" id="CHEBI:18420"/>
    </cofactor>
</comment>
<dbReference type="SUPFAM" id="SSF88723">
    <property type="entry name" value="PIN domain-like"/>
    <property type="match status" value="1"/>
</dbReference>
<comment type="function">
    <text evidence="8">Toxic component of a toxin-antitoxin (TA) system. An RNase.</text>
</comment>
<dbReference type="KEGG" id="tsa:AciPR4_3326"/>
<evidence type="ECO:0000259" key="9">
    <source>
        <dbReference type="Pfam" id="PF01850"/>
    </source>
</evidence>
<keyword evidence="5 8" id="KW-0378">Hydrolase</keyword>
<dbReference type="GO" id="GO:0016787">
    <property type="term" value="F:hydrolase activity"/>
    <property type="evidence" value="ECO:0007669"/>
    <property type="project" value="UniProtKB-KW"/>
</dbReference>
<evidence type="ECO:0000256" key="1">
    <source>
        <dbReference type="ARBA" id="ARBA00001946"/>
    </source>
</evidence>
<feature type="binding site" evidence="8">
    <location>
        <position position="6"/>
    </location>
    <ligand>
        <name>Mg(2+)</name>
        <dbReference type="ChEBI" id="CHEBI:18420"/>
    </ligand>
</feature>
<dbReference type="InterPro" id="IPR002716">
    <property type="entry name" value="PIN_dom"/>
</dbReference>
<dbReference type="AlphaFoldDB" id="E8V8P3"/>
<gene>
    <name evidence="8" type="primary">vapC</name>
    <name evidence="10" type="ordered locus">AciPR4_3326</name>
</gene>
<protein>
    <recommendedName>
        <fullName evidence="8">Ribonuclease VapC</fullName>
        <shortName evidence="8">RNase VapC</shortName>
        <ecNumber evidence="8">3.1.-.-</ecNumber>
    </recommendedName>
    <alternativeName>
        <fullName evidence="8">Toxin VapC</fullName>
    </alternativeName>
</protein>
<dbReference type="Pfam" id="PF01850">
    <property type="entry name" value="PIN"/>
    <property type="match status" value="1"/>
</dbReference>
<keyword evidence="8" id="KW-0800">Toxin</keyword>
<name>E8V8P3_TERSS</name>
<evidence type="ECO:0000313" key="10">
    <source>
        <dbReference type="EMBL" id="ADV84080.1"/>
    </source>
</evidence>
<dbReference type="GO" id="GO:0004540">
    <property type="term" value="F:RNA nuclease activity"/>
    <property type="evidence" value="ECO:0007669"/>
    <property type="project" value="InterPro"/>
</dbReference>
<reference evidence="10 11" key="1">
    <citation type="journal article" date="2012" name="Stand. Genomic Sci.">
        <title>Complete genome sequence of Terriglobus saanensis type strain SP1PR4(T), an Acidobacteria from tundra soil.</title>
        <authorList>
            <person name="Rawat S.R."/>
            <person name="Mannisto M.K."/>
            <person name="Starovoytov V."/>
            <person name="Goodwin L."/>
            <person name="Nolan M."/>
            <person name="Hauser L."/>
            <person name="Land M."/>
            <person name="Davenport K.W."/>
            <person name="Woyke T."/>
            <person name="Haggblom M.M."/>
        </authorList>
    </citation>
    <scope>NUCLEOTIDE SEQUENCE</scope>
    <source>
        <strain evidence="11">ATCC BAA-1853 / DSM 23119 / SP1PR4</strain>
    </source>
</reference>